<dbReference type="Proteomes" id="UP000053263">
    <property type="component" value="Unassembled WGS sequence"/>
</dbReference>
<keyword evidence="3" id="KW-1185">Reference proteome</keyword>
<evidence type="ECO:0000256" key="1">
    <source>
        <dbReference type="SAM" id="MobiDB-lite"/>
    </source>
</evidence>
<dbReference type="HOGENOM" id="CLU_006344_8_0_1"/>
<evidence type="ECO:0000313" key="3">
    <source>
        <dbReference type="Proteomes" id="UP000053263"/>
    </source>
</evidence>
<proteinExistence type="predicted"/>
<gene>
    <name evidence="2" type="ORF">PLICRDRAFT_58393</name>
</gene>
<dbReference type="AlphaFoldDB" id="A0A0C9SKD5"/>
<reference evidence="2 3" key="1">
    <citation type="submission" date="2014-06" db="EMBL/GenBank/DDBJ databases">
        <title>Evolutionary Origins and Diversification of the Mycorrhizal Mutualists.</title>
        <authorList>
            <consortium name="DOE Joint Genome Institute"/>
            <consortium name="Mycorrhizal Genomics Consortium"/>
            <person name="Kohler A."/>
            <person name="Kuo A."/>
            <person name="Nagy L.G."/>
            <person name="Floudas D."/>
            <person name="Copeland A."/>
            <person name="Barry K.W."/>
            <person name="Cichocki N."/>
            <person name="Veneault-Fourrey C."/>
            <person name="LaButti K."/>
            <person name="Lindquist E.A."/>
            <person name="Lipzen A."/>
            <person name="Lundell T."/>
            <person name="Morin E."/>
            <person name="Murat C."/>
            <person name="Riley R."/>
            <person name="Ohm R."/>
            <person name="Sun H."/>
            <person name="Tunlid A."/>
            <person name="Henrissat B."/>
            <person name="Grigoriev I.V."/>
            <person name="Hibbett D.S."/>
            <person name="Martin F."/>
        </authorList>
    </citation>
    <scope>NUCLEOTIDE SEQUENCE [LARGE SCALE GENOMIC DNA]</scope>
    <source>
        <strain evidence="2 3">FD-325 SS-3</strain>
    </source>
</reference>
<dbReference type="InterPro" id="IPR041078">
    <property type="entry name" value="Plavaka"/>
</dbReference>
<accession>A0A0C9SKD5</accession>
<name>A0A0C9SKD5_PLICR</name>
<feature type="compositionally biased region" description="Basic and acidic residues" evidence="1">
    <location>
        <begin position="257"/>
        <end position="271"/>
    </location>
</feature>
<feature type="region of interest" description="Disordered" evidence="1">
    <location>
        <begin position="251"/>
        <end position="271"/>
    </location>
</feature>
<protein>
    <submittedName>
        <fullName evidence="2">Uncharacterized protein</fullName>
    </submittedName>
</protein>
<dbReference type="OrthoDB" id="2418900at2759"/>
<dbReference type="Pfam" id="PF18759">
    <property type="entry name" value="Plavaka"/>
    <property type="match status" value="1"/>
</dbReference>
<dbReference type="EMBL" id="KN832576">
    <property type="protein sequence ID" value="KII83546.1"/>
    <property type="molecule type" value="Genomic_DNA"/>
</dbReference>
<organism evidence="2 3">
    <name type="scientific">Plicaturopsis crispa FD-325 SS-3</name>
    <dbReference type="NCBI Taxonomy" id="944288"/>
    <lineage>
        <taxon>Eukaryota</taxon>
        <taxon>Fungi</taxon>
        <taxon>Dikarya</taxon>
        <taxon>Basidiomycota</taxon>
        <taxon>Agaricomycotina</taxon>
        <taxon>Agaricomycetes</taxon>
        <taxon>Agaricomycetidae</taxon>
        <taxon>Amylocorticiales</taxon>
        <taxon>Amylocorticiaceae</taxon>
        <taxon>Plicatura</taxon>
        <taxon>Plicaturopsis crispa</taxon>
    </lineage>
</organism>
<evidence type="ECO:0000313" key="2">
    <source>
        <dbReference type="EMBL" id="KII83546.1"/>
    </source>
</evidence>
<sequence length="388" mass="43664">MKKVEQLPKGPEWDCVPITVTGNKIGEGGKLRTEDVELWRRNPVEVIRDLMGNPAFRDHMAYAPERVFTDAEGNMRAYDEMWTGDYWWEMQGRLPEGSVLAPIILASDKTHLSQFRGDQKAWPVYLTIGNISKEVRRQPSSRAMVLIGYIPVAKLECWTAGTATRGNAAQRLYHHCMRTILEPLVKAGTEGLEILCADGIIRLVFAILAVYMADHPEQCLVTCCKENRCPRCVVDASELGDNTLHPLRNHKSTLSTLEKEKNGKSPPAFKDEGLRPVFSPFWAILPHTDIFRCITPDILHQLHQGVFKDHLIQWCLQNAGADTIDDRFRAMPDAPGLRHFKRGISVISQWTGREHKEMEKVFLGVLAGAVDPRVFTAARALLHQGIGA</sequence>